<evidence type="ECO:0000313" key="2">
    <source>
        <dbReference type="Proteomes" id="UP000680865"/>
    </source>
</evidence>
<keyword evidence="2" id="KW-1185">Reference proteome</keyword>
<name>A0A919SJC0_9ACTN</name>
<gene>
    <name evidence="1" type="ORF">Aco04nite_30970</name>
</gene>
<dbReference type="EMBL" id="BOQP01000013">
    <property type="protein sequence ID" value="GIM72572.1"/>
    <property type="molecule type" value="Genomic_DNA"/>
</dbReference>
<organism evidence="1 2">
    <name type="scientific">Winogradskya consettensis</name>
    <dbReference type="NCBI Taxonomy" id="113560"/>
    <lineage>
        <taxon>Bacteria</taxon>
        <taxon>Bacillati</taxon>
        <taxon>Actinomycetota</taxon>
        <taxon>Actinomycetes</taxon>
        <taxon>Micromonosporales</taxon>
        <taxon>Micromonosporaceae</taxon>
        <taxon>Winogradskya</taxon>
    </lineage>
</organism>
<evidence type="ECO:0000313" key="1">
    <source>
        <dbReference type="EMBL" id="GIM72572.1"/>
    </source>
</evidence>
<proteinExistence type="predicted"/>
<reference evidence="1" key="1">
    <citation type="submission" date="2021-03" db="EMBL/GenBank/DDBJ databases">
        <title>Whole genome shotgun sequence of Actinoplanes consettensis NBRC 14913.</title>
        <authorList>
            <person name="Komaki H."/>
            <person name="Tamura T."/>
        </authorList>
    </citation>
    <scope>NUCLEOTIDE SEQUENCE</scope>
    <source>
        <strain evidence="1">NBRC 14913</strain>
    </source>
</reference>
<dbReference type="Proteomes" id="UP000680865">
    <property type="component" value="Unassembled WGS sequence"/>
</dbReference>
<dbReference type="AlphaFoldDB" id="A0A919SJC0"/>
<comment type="caution">
    <text evidence="1">The sequence shown here is derived from an EMBL/GenBank/DDBJ whole genome shotgun (WGS) entry which is preliminary data.</text>
</comment>
<accession>A0A919SJC0</accession>
<sequence>MEAGRGVGIEFAAETEHCDIAAVIGHGGLHGIAFVLVRRDYSLDLAIGLEAHTKSVQIARNHPDYAANSRVADH</sequence>
<protein>
    <submittedName>
        <fullName evidence="1">Uncharacterized protein</fullName>
    </submittedName>
</protein>